<dbReference type="EMBL" id="FNGW01000004">
    <property type="protein sequence ID" value="SDL87680.1"/>
    <property type="molecule type" value="Genomic_DNA"/>
</dbReference>
<dbReference type="RefSeq" id="WP_092725271.1">
    <property type="nucleotide sequence ID" value="NZ_FNGW01000004.1"/>
</dbReference>
<gene>
    <name evidence="1" type="ORF">SAMN04515677_1044</name>
</gene>
<keyword evidence="2" id="KW-1185">Reference proteome</keyword>
<protein>
    <recommendedName>
        <fullName evidence="3">PD-(D/E)XK nuclease superfamily protein</fullName>
    </recommendedName>
</protein>
<reference evidence="1 2" key="1">
    <citation type="submission" date="2016-10" db="EMBL/GenBank/DDBJ databases">
        <authorList>
            <person name="de Groot N.N."/>
        </authorList>
    </citation>
    <scope>NUCLEOTIDE SEQUENCE [LARGE SCALE GENOMIC DNA]</scope>
    <source>
        <strain evidence="1 2">DSM 797</strain>
    </source>
</reference>
<proteinExistence type="predicted"/>
<dbReference type="Proteomes" id="UP000199068">
    <property type="component" value="Unassembled WGS sequence"/>
</dbReference>
<name>A0A1G9NMR5_9FIRM</name>
<dbReference type="SUPFAM" id="SSF52540">
    <property type="entry name" value="P-loop containing nucleoside triphosphate hydrolases"/>
    <property type="match status" value="1"/>
</dbReference>
<accession>A0A1G9NMR5</accession>
<dbReference type="InterPro" id="IPR027417">
    <property type="entry name" value="P-loop_NTPase"/>
</dbReference>
<evidence type="ECO:0000313" key="1">
    <source>
        <dbReference type="EMBL" id="SDL87680.1"/>
    </source>
</evidence>
<evidence type="ECO:0008006" key="3">
    <source>
        <dbReference type="Google" id="ProtNLM"/>
    </source>
</evidence>
<dbReference type="AlphaFoldDB" id="A0A1G9NMR5"/>
<sequence length="629" mass="74393">MKKLFNETNNKNKFSKVLNLYQQLLIDNNFRSKNIMLLVPNNATKLNYESKIDFKFSEELNITTYASFIKKELVKFWPIVFDKCNKIKKEVVSPAFISSSLTDYILSNNIKQKRNLEGYFEDLTCTNKNISMSISTNINKAALSLIDFNTIGEKIYLSKKNRDSIMRFSYSQMNEIINYYINTLLHNAMLDNSLSIYLYNKYLLQDEEYREYLKLQIEYLVVESLESCSTAEVDFINLVQGYSKDTYLFFNKTRDYSVFNNIDMEYIQENLISKYEEDMNIVKNNIEIEDLYSLDVKLELNDSSQLYGEMIDEVSNKIINLYEKGINLNDIAIISPINNTILDYQITNKLKDNNINVFNVKKDRKIIDYPYSNALLVATCIFYEYMQYIKEEEYISFIEILLNVNRVKAFKIYKNKEENEDLKELIDYIENKRSKGLKISEFLIQFYIDKMLNLKYGRENVNICKNIIHESDVFTDNISKLGLDYEKEKEQIFIEALKSSINDYYAVAELQQLNDANQVVISTPYSYISYNMDRPIQIWVDIGSNSWNMKIEKDISNVIVLRKSFKENRIYTDTMEEQYKKYYLYNMVYNLLLGAKTVYAYKSEYTVNGYIQESILYSLILKMLDKGDK</sequence>
<evidence type="ECO:0000313" key="2">
    <source>
        <dbReference type="Proteomes" id="UP000199068"/>
    </source>
</evidence>
<dbReference type="STRING" id="1121325.SAMN04515677_1044"/>
<organism evidence="1 2">
    <name type="scientific">Romboutsia lituseburensis DSM 797</name>
    <dbReference type="NCBI Taxonomy" id="1121325"/>
    <lineage>
        <taxon>Bacteria</taxon>
        <taxon>Bacillati</taxon>
        <taxon>Bacillota</taxon>
        <taxon>Clostridia</taxon>
        <taxon>Peptostreptococcales</taxon>
        <taxon>Peptostreptococcaceae</taxon>
        <taxon>Romboutsia</taxon>
    </lineage>
</organism>